<dbReference type="Proteomes" id="UP000811844">
    <property type="component" value="Unassembled WGS sequence"/>
</dbReference>
<evidence type="ECO:0000313" key="3">
    <source>
        <dbReference type="EMBL" id="MBR9728471.1"/>
    </source>
</evidence>
<sequence length="264" mass="29129">MGVLMSMPVAAKTPPTRIVALSPHAVEMLYAIGAGDNIVATTEYADYPEAAKNIPTIGGYHGIQIEKVIEYDPDLVVVWQAGNKLTDLNQLKALGYNIYNSSPKTLADVASDLRDLGKLTGHQQQAEKVAERYEQQLTSIKQVNLAKKPVKVFYQLWSTPLRTVAKGSWIQNIIDVCHGDNVFYEASNEYPIVSIENVLISGAQVILQSKDKGNILGVNWQEWPELPAVKQQHIYQLDADLLHRASPRAIAGVKLVCDALDKAR</sequence>
<name>A0ABS5I376_9GAMM</name>
<dbReference type="Gene3D" id="3.40.50.1980">
    <property type="entry name" value="Nitrogenase molybdenum iron protein domain"/>
    <property type="match status" value="2"/>
</dbReference>
<evidence type="ECO:0000256" key="1">
    <source>
        <dbReference type="ARBA" id="ARBA00022729"/>
    </source>
</evidence>
<dbReference type="InterPro" id="IPR050902">
    <property type="entry name" value="ABC_Transporter_SBP"/>
</dbReference>
<keyword evidence="4" id="KW-1185">Reference proteome</keyword>
<accession>A0ABS5I376</accession>
<proteinExistence type="predicted"/>
<dbReference type="RefSeq" id="WP_153664427.1">
    <property type="nucleotide sequence ID" value="NZ_JAAIKR010000010.1"/>
</dbReference>
<organism evidence="3 4">
    <name type="scientific">Shewanella intestini</name>
    <dbReference type="NCBI Taxonomy" id="2017544"/>
    <lineage>
        <taxon>Bacteria</taxon>
        <taxon>Pseudomonadati</taxon>
        <taxon>Pseudomonadota</taxon>
        <taxon>Gammaproteobacteria</taxon>
        <taxon>Alteromonadales</taxon>
        <taxon>Shewanellaceae</taxon>
        <taxon>Shewanella</taxon>
    </lineage>
</organism>
<comment type="caution">
    <text evidence="3">The sequence shown here is derived from an EMBL/GenBank/DDBJ whole genome shotgun (WGS) entry which is preliminary data.</text>
</comment>
<dbReference type="Pfam" id="PF01497">
    <property type="entry name" value="Peripla_BP_2"/>
    <property type="match status" value="1"/>
</dbReference>
<evidence type="ECO:0000313" key="4">
    <source>
        <dbReference type="Proteomes" id="UP000811844"/>
    </source>
</evidence>
<protein>
    <submittedName>
        <fullName evidence="3">Cobalamin-binding protein</fullName>
    </submittedName>
</protein>
<dbReference type="PROSITE" id="PS50983">
    <property type="entry name" value="FE_B12_PBP"/>
    <property type="match status" value="1"/>
</dbReference>
<dbReference type="NCBIfam" id="NF038402">
    <property type="entry name" value="TroA_like"/>
    <property type="match status" value="1"/>
</dbReference>
<reference evidence="3 4" key="1">
    <citation type="submission" date="2020-02" db="EMBL/GenBank/DDBJ databases">
        <title>Shewanella WXL01 sp. nov., a marine bacterium isolated from green algae in Luhuitou Fringing Reef (Northern South China Sea).</title>
        <authorList>
            <person name="Wang X."/>
        </authorList>
    </citation>
    <scope>NUCLEOTIDE SEQUENCE [LARGE SCALE GENOMIC DNA]</scope>
    <source>
        <strain evidence="3 4">MCCC 1A01895</strain>
    </source>
</reference>
<dbReference type="EMBL" id="JAAIKR010000010">
    <property type="protein sequence ID" value="MBR9728471.1"/>
    <property type="molecule type" value="Genomic_DNA"/>
</dbReference>
<dbReference type="InterPro" id="IPR054828">
    <property type="entry name" value="Vit_B12_bind_prot"/>
</dbReference>
<dbReference type="PANTHER" id="PTHR30535">
    <property type="entry name" value="VITAMIN B12-BINDING PROTEIN"/>
    <property type="match status" value="1"/>
</dbReference>
<keyword evidence="1" id="KW-0732">Signal</keyword>
<dbReference type="SUPFAM" id="SSF53807">
    <property type="entry name" value="Helical backbone' metal receptor"/>
    <property type="match status" value="1"/>
</dbReference>
<dbReference type="PANTHER" id="PTHR30535:SF34">
    <property type="entry name" value="MOLYBDATE-BINDING PROTEIN MOLA"/>
    <property type="match status" value="1"/>
</dbReference>
<dbReference type="CDD" id="cd01144">
    <property type="entry name" value="BtuF"/>
    <property type="match status" value="1"/>
</dbReference>
<evidence type="ECO:0000259" key="2">
    <source>
        <dbReference type="PROSITE" id="PS50983"/>
    </source>
</evidence>
<gene>
    <name evidence="3" type="ORF">G3R48_10845</name>
</gene>
<feature type="domain" description="Fe/B12 periplasmic-binding" evidence="2">
    <location>
        <begin position="17"/>
        <end position="264"/>
    </location>
</feature>
<dbReference type="InterPro" id="IPR002491">
    <property type="entry name" value="ABC_transptr_periplasmic_BD"/>
</dbReference>